<evidence type="ECO:0000256" key="5">
    <source>
        <dbReference type="ARBA" id="ARBA00033055"/>
    </source>
</evidence>
<evidence type="ECO:0000256" key="4">
    <source>
        <dbReference type="ARBA" id="ARBA00022597"/>
    </source>
</evidence>
<dbReference type="PROSITE" id="PS51350">
    <property type="entry name" value="PTS_HPR_DOM"/>
    <property type="match status" value="1"/>
</dbReference>
<dbReference type="InterPro" id="IPR000032">
    <property type="entry name" value="HPr-like"/>
</dbReference>
<evidence type="ECO:0000313" key="8">
    <source>
        <dbReference type="Proteomes" id="UP000326202"/>
    </source>
</evidence>
<gene>
    <name evidence="7" type="ORF">FRZ44_16970</name>
</gene>
<accession>A0A5J6MFX8</accession>
<dbReference type="InterPro" id="IPR001020">
    <property type="entry name" value="PTS_HPr_His_P_site"/>
</dbReference>
<proteinExistence type="predicted"/>
<dbReference type="OrthoDB" id="9807562at2"/>
<dbReference type="Proteomes" id="UP000326202">
    <property type="component" value="Chromosome"/>
</dbReference>
<dbReference type="AlphaFoldDB" id="A0A5J6MFX8"/>
<reference evidence="7 8" key="1">
    <citation type="submission" date="2019-08" db="EMBL/GenBank/DDBJ databases">
        <title>Hyperibacter terrae gen. nov., sp. nov. and Hyperibacter viscosus sp. nov., two new members in the family Rhodospirillaceae isolated from the rhizosphere of Hypericum perforatum.</title>
        <authorList>
            <person name="Noviana Z."/>
        </authorList>
    </citation>
    <scope>NUCLEOTIDE SEQUENCE [LARGE SCALE GENOMIC DNA]</scope>
    <source>
        <strain evidence="7 8">R5913</strain>
    </source>
</reference>
<keyword evidence="8" id="KW-1185">Reference proteome</keyword>
<dbReference type="PANTHER" id="PTHR33705">
    <property type="entry name" value="PHOSPHOCARRIER PROTEIN HPR"/>
    <property type="match status" value="1"/>
</dbReference>
<dbReference type="PROSITE" id="PS00369">
    <property type="entry name" value="PTS_HPR_HIS"/>
    <property type="match status" value="1"/>
</dbReference>
<protein>
    <recommendedName>
        <fullName evidence="2">Phosphocarrier protein HPr</fullName>
    </recommendedName>
    <alternativeName>
        <fullName evidence="5">Histidine-containing protein</fullName>
    </alternativeName>
</protein>
<dbReference type="EMBL" id="CP042906">
    <property type="protein sequence ID" value="QEX16404.1"/>
    <property type="molecule type" value="Genomic_DNA"/>
</dbReference>
<dbReference type="CDD" id="cd00367">
    <property type="entry name" value="PTS-HPr_like"/>
    <property type="match status" value="1"/>
</dbReference>
<dbReference type="Gene3D" id="3.30.1340.10">
    <property type="entry name" value="HPr-like"/>
    <property type="match status" value="1"/>
</dbReference>
<keyword evidence="3" id="KW-0813">Transport</keyword>
<evidence type="ECO:0000259" key="6">
    <source>
        <dbReference type="PROSITE" id="PS51350"/>
    </source>
</evidence>
<comment type="function">
    <text evidence="1">General (non sugar-specific) component of the phosphoenolpyruvate-dependent sugar phosphotransferase system (sugar PTS). This major carbohydrate active-transport system catalyzes the phosphorylation of incoming sugar substrates concomitantly with their translocation across the cell membrane. The phosphoryl group from phosphoenolpyruvate (PEP) is transferred to the phosphoryl carrier protein HPr by enzyme I. Phospho-HPr then transfers it to the PTS EIIA domain.</text>
</comment>
<keyword evidence="4" id="KW-0762">Sugar transport</keyword>
<feature type="domain" description="HPr" evidence="6">
    <location>
        <begin position="4"/>
        <end position="93"/>
    </location>
</feature>
<evidence type="ECO:0000256" key="3">
    <source>
        <dbReference type="ARBA" id="ARBA00022448"/>
    </source>
</evidence>
<dbReference type="SUPFAM" id="SSF55594">
    <property type="entry name" value="HPr-like"/>
    <property type="match status" value="1"/>
</dbReference>
<evidence type="ECO:0000313" key="7">
    <source>
        <dbReference type="EMBL" id="QEX16404.1"/>
    </source>
</evidence>
<dbReference type="InterPro" id="IPR035895">
    <property type="entry name" value="HPr-like_sf"/>
</dbReference>
<sequence length="95" mass="10403">MPDATERSILITHQVGLHARPSVKLTKLAKSFEADIRVRGEGAEDWVDAKSIVRVMGLKLRMGTTIFFKADGPDASQALEALVGLVERDFDEHAA</sequence>
<dbReference type="InterPro" id="IPR050399">
    <property type="entry name" value="HPr"/>
</dbReference>
<dbReference type="KEGG" id="htq:FRZ44_16970"/>
<organism evidence="7 8">
    <name type="scientific">Hypericibacter terrae</name>
    <dbReference type="NCBI Taxonomy" id="2602015"/>
    <lineage>
        <taxon>Bacteria</taxon>
        <taxon>Pseudomonadati</taxon>
        <taxon>Pseudomonadota</taxon>
        <taxon>Alphaproteobacteria</taxon>
        <taxon>Rhodospirillales</taxon>
        <taxon>Dongiaceae</taxon>
        <taxon>Hypericibacter</taxon>
    </lineage>
</organism>
<name>A0A5J6MFX8_9PROT</name>
<dbReference type="PANTHER" id="PTHR33705:SF1">
    <property type="entry name" value="PHOSPHOCARRIER PROTEIN HPR"/>
    <property type="match status" value="1"/>
</dbReference>
<dbReference type="Pfam" id="PF00381">
    <property type="entry name" value="PTS-HPr"/>
    <property type="match status" value="1"/>
</dbReference>
<evidence type="ECO:0000256" key="1">
    <source>
        <dbReference type="ARBA" id="ARBA00003681"/>
    </source>
</evidence>
<dbReference type="PRINTS" id="PR00107">
    <property type="entry name" value="PHOSPHOCPHPR"/>
</dbReference>
<evidence type="ECO:0000256" key="2">
    <source>
        <dbReference type="ARBA" id="ARBA00020422"/>
    </source>
</evidence>
<dbReference type="NCBIfam" id="TIGR01003">
    <property type="entry name" value="PTS_HPr_family"/>
    <property type="match status" value="1"/>
</dbReference>